<comment type="similarity">
    <text evidence="6">Belongs to the ABC-4 integral membrane protein family.</text>
</comment>
<evidence type="ECO:0000256" key="1">
    <source>
        <dbReference type="ARBA" id="ARBA00004651"/>
    </source>
</evidence>
<gene>
    <name evidence="10" type="ordered locus">Acid_2791</name>
</gene>
<dbReference type="InterPro" id="IPR003838">
    <property type="entry name" value="ABC3_permease_C"/>
</dbReference>
<accession>Q023R3</accession>
<dbReference type="EMBL" id="CP000473">
    <property type="protein sequence ID" value="ABJ83777.1"/>
    <property type="molecule type" value="Genomic_DNA"/>
</dbReference>
<evidence type="ECO:0000256" key="3">
    <source>
        <dbReference type="ARBA" id="ARBA00022692"/>
    </source>
</evidence>
<evidence type="ECO:0000256" key="2">
    <source>
        <dbReference type="ARBA" id="ARBA00022475"/>
    </source>
</evidence>
<dbReference type="InterPro" id="IPR025857">
    <property type="entry name" value="MacB_PCD"/>
</dbReference>
<keyword evidence="3 7" id="KW-0812">Transmembrane</keyword>
<dbReference type="NCBIfam" id="TIGR03434">
    <property type="entry name" value="ADOP"/>
    <property type="match status" value="1"/>
</dbReference>
<feature type="transmembrane region" description="Helical" evidence="7">
    <location>
        <begin position="817"/>
        <end position="836"/>
    </location>
</feature>
<dbReference type="STRING" id="234267.Acid_2791"/>
<keyword evidence="2" id="KW-1003">Cell membrane</keyword>
<feature type="transmembrane region" description="Helical" evidence="7">
    <location>
        <begin position="83"/>
        <end position="105"/>
    </location>
</feature>
<comment type="subcellular location">
    <subcellularLocation>
        <location evidence="1">Cell membrane</location>
        <topology evidence="1">Multi-pass membrane protein</topology>
    </subcellularLocation>
</comment>
<dbReference type="HOGENOM" id="CLU_009433_1_0_0"/>
<keyword evidence="5 7" id="KW-0472">Membrane</keyword>
<evidence type="ECO:0008006" key="11">
    <source>
        <dbReference type="Google" id="ProtNLM"/>
    </source>
</evidence>
<evidence type="ECO:0000259" key="8">
    <source>
        <dbReference type="Pfam" id="PF02687"/>
    </source>
</evidence>
<feature type="transmembrane region" description="Helical" evidence="7">
    <location>
        <begin position="383"/>
        <end position="411"/>
    </location>
</feature>
<dbReference type="Pfam" id="PF02687">
    <property type="entry name" value="FtsX"/>
    <property type="match status" value="2"/>
</dbReference>
<feature type="transmembrane region" description="Helical" evidence="7">
    <location>
        <begin position="730"/>
        <end position="754"/>
    </location>
</feature>
<keyword evidence="4 7" id="KW-1133">Transmembrane helix</keyword>
<dbReference type="eggNOG" id="COG0577">
    <property type="taxonomic scope" value="Bacteria"/>
</dbReference>
<dbReference type="GO" id="GO:0022857">
    <property type="term" value="F:transmembrane transporter activity"/>
    <property type="evidence" value="ECO:0007669"/>
    <property type="project" value="TreeGrafter"/>
</dbReference>
<feature type="transmembrane region" description="Helical" evidence="7">
    <location>
        <begin position="431"/>
        <end position="454"/>
    </location>
</feature>
<evidence type="ECO:0000256" key="5">
    <source>
        <dbReference type="ARBA" id="ARBA00023136"/>
    </source>
</evidence>
<evidence type="ECO:0000256" key="6">
    <source>
        <dbReference type="ARBA" id="ARBA00038076"/>
    </source>
</evidence>
<dbReference type="KEGG" id="sus:Acid_2791"/>
<dbReference type="InterPro" id="IPR050250">
    <property type="entry name" value="Macrolide_Exporter_MacB"/>
</dbReference>
<dbReference type="InParanoid" id="Q023R3"/>
<feature type="transmembrane region" description="Helical" evidence="7">
    <location>
        <begin position="475"/>
        <end position="501"/>
    </location>
</feature>
<feature type="domain" description="ABC3 transporter permease C-terminal" evidence="8">
    <location>
        <begin position="733"/>
        <end position="846"/>
    </location>
</feature>
<evidence type="ECO:0000256" key="4">
    <source>
        <dbReference type="ARBA" id="ARBA00022989"/>
    </source>
</evidence>
<feature type="domain" description="MacB-like periplasmic core" evidence="9">
    <location>
        <begin position="87"/>
        <end position="302"/>
    </location>
</feature>
<dbReference type="PANTHER" id="PTHR30572:SF4">
    <property type="entry name" value="ABC TRANSPORTER PERMEASE YTRF"/>
    <property type="match status" value="1"/>
</dbReference>
<reference evidence="10" key="1">
    <citation type="submission" date="2006-10" db="EMBL/GenBank/DDBJ databases">
        <title>Complete sequence of Solibacter usitatus Ellin6076.</title>
        <authorList>
            <consortium name="US DOE Joint Genome Institute"/>
            <person name="Copeland A."/>
            <person name="Lucas S."/>
            <person name="Lapidus A."/>
            <person name="Barry K."/>
            <person name="Detter J.C."/>
            <person name="Glavina del Rio T."/>
            <person name="Hammon N."/>
            <person name="Israni S."/>
            <person name="Dalin E."/>
            <person name="Tice H."/>
            <person name="Pitluck S."/>
            <person name="Thompson L.S."/>
            <person name="Brettin T."/>
            <person name="Bruce D."/>
            <person name="Han C."/>
            <person name="Tapia R."/>
            <person name="Gilna P."/>
            <person name="Schmutz J."/>
            <person name="Larimer F."/>
            <person name="Land M."/>
            <person name="Hauser L."/>
            <person name="Kyrpides N."/>
            <person name="Mikhailova N."/>
            <person name="Janssen P.H."/>
            <person name="Kuske C.R."/>
            <person name="Richardson P."/>
        </authorList>
    </citation>
    <scope>NUCLEOTIDE SEQUENCE</scope>
    <source>
        <strain evidence="10">Ellin6076</strain>
    </source>
</reference>
<feature type="transmembrane region" description="Helical" evidence="7">
    <location>
        <begin position="337"/>
        <end position="362"/>
    </location>
</feature>
<dbReference type="GO" id="GO:0005886">
    <property type="term" value="C:plasma membrane"/>
    <property type="evidence" value="ECO:0007669"/>
    <property type="project" value="UniProtKB-SubCell"/>
</dbReference>
<feature type="transmembrane region" description="Helical" evidence="7">
    <location>
        <begin position="774"/>
        <end position="797"/>
    </location>
</feature>
<dbReference type="Pfam" id="PF12704">
    <property type="entry name" value="MacB_PCD"/>
    <property type="match status" value="2"/>
</dbReference>
<organism evidence="10">
    <name type="scientific">Solibacter usitatus (strain Ellin6076)</name>
    <dbReference type="NCBI Taxonomy" id="234267"/>
    <lineage>
        <taxon>Bacteria</taxon>
        <taxon>Pseudomonadati</taxon>
        <taxon>Acidobacteriota</taxon>
        <taxon>Terriglobia</taxon>
        <taxon>Bryobacterales</taxon>
        <taxon>Solibacteraceae</taxon>
        <taxon>Candidatus Solibacter</taxon>
    </lineage>
</organism>
<proteinExistence type="inferred from homology"/>
<protein>
    <recommendedName>
        <fullName evidence="11">Permease</fullName>
    </recommendedName>
</protein>
<feature type="domain" description="ABC3 transporter permease C-terminal" evidence="8">
    <location>
        <begin position="344"/>
        <end position="460"/>
    </location>
</feature>
<dbReference type="AlphaFoldDB" id="Q023R3"/>
<dbReference type="InterPro" id="IPR017800">
    <property type="entry name" value="ADOP"/>
</dbReference>
<evidence type="ECO:0000256" key="7">
    <source>
        <dbReference type="SAM" id="Phobius"/>
    </source>
</evidence>
<evidence type="ECO:0000259" key="9">
    <source>
        <dbReference type="Pfam" id="PF12704"/>
    </source>
</evidence>
<dbReference type="OrthoDB" id="101889at2"/>
<dbReference type="PANTHER" id="PTHR30572">
    <property type="entry name" value="MEMBRANE COMPONENT OF TRANSPORTER-RELATED"/>
    <property type="match status" value="1"/>
</dbReference>
<evidence type="ECO:0000313" key="10">
    <source>
        <dbReference type="EMBL" id="ABJ83777.1"/>
    </source>
</evidence>
<feature type="domain" description="MacB-like periplasmic core" evidence="9">
    <location>
        <begin position="488"/>
        <end position="694"/>
    </location>
</feature>
<name>Q023R3_SOLUE</name>
<sequence>MWRRKKRSFDDFRQEIESHLALEADELRDSTGSADPTVAARRAFGNVTATQERWYRDHHWMILDNLRRDLRQALRQIRKRPGFCMVVILTLALGIGATSAIFSIVQAALLRPLPYKDPARLAMVFSGDPARELHEGRVSLLNFEDWRNRNRSFDDMTACIGQTFLLGTSGSPERMRSARVSANFWPVLGVQPLLGRVFTPEEEKRGDRVAVLSYQLWQDHFGGTPEALGSRLVMDDRSYLVIGVMPAAFRFPFPDTRVWEPVTAHPYWSRDRRSPRSDSVWLVLGRIKTRETWSRAQEDMDAIGRALRSQYPGAEMPAAIPVVPLDIHFTGKFRLSLWLLLGSVFLMLLIACINVAGLLLARGSQRAREFAVRRALGAGRLRIAAQVLTETLVLSGCGGLLGLLLASGGIAAIRSFGPSDIPRLSEARIDWVVVLFTAGVTVFAALLASLWPAFATSRTPVAGRQFTSAATRRAGNLLVVGEFALALILVTSATLLIHSFLRLRAVELGFRPDHLLTMRVDLHVGKTNDQQAAYFEEAIARAAAIPGVHSAAAITGFLRTDPEDSVQIEGRPLQHPGPCEDLISGPFFQTAGIPLLRGRAFTSQDRRGGLPVAIINETMARAYWPGADPIGKRFRFRDSLPWLTVVGVTGDMRRQGLDRAIAPQVFRPHRQGAEDMMDIIVRTGSEPAAMASLVQQQIQSIDKTVAKFKIATVTQELGEETGERRFDTSLLGSFAIAALFLSAIGISGLLHHVVVQRTSEIGLRVALGARPLEIMGMVLGQGLSLAATGAAIGLAGALLVSRLLSKLLFEVTPTDPLTLAISVLVLIIVAAFACWLPSRRAARIDPILALRHD</sequence>